<evidence type="ECO:0000256" key="5">
    <source>
        <dbReference type="ARBA" id="ARBA00023242"/>
    </source>
</evidence>
<dbReference type="GeneID" id="7052455"/>
<reference evidence="9 11" key="1">
    <citation type="journal article" date="2011" name="Science">
        <title>Comparative functional genomics of the fission yeasts.</title>
        <authorList>
            <person name="Rhind N."/>
            <person name="Chen Z."/>
            <person name="Yassour M."/>
            <person name="Thompson D.A."/>
            <person name="Haas B.J."/>
            <person name="Habib N."/>
            <person name="Wapinski I."/>
            <person name="Roy S."/>
            <person name="Lin M.F."/>
            <person name="Heiman D.I."/>
            <person name="Young S.K."/>
            <person name="Furuya K."/>
            <person name="Guo Y."/>
            <person name="Pidoux A."/>
            <person name="Chen H.M."/>
            <person name="Robbertse B."/>
            <person name="Goldberg J.M."/>
            <person name="Aoki K."/>
            <person name="Bayne E.H."/>
            <person name="Berlin A.M."/>
            <person name="Desjardins C.A."/>
            <person name="Dobbs E."/>
            <person name="Dukaj L."/>
            <person name="Fan L."/>
            <person name="FitzGerald M.G."/>
            <person name="French C."/>
            <person name="Gujja S."/>
            <person name="Hansen K."/>
            <person name="Keifenheim D."/>
            <person name="Levin J.Z."/>
            <person name="Mosher R.A."/>
            <person name="Mueller C.A."/>
            <person name="Pfiffner J."/>
            <person name="Priest M."/>
            <person name="Russ C."/>
            <person name="Smialowska A."/>
            <person name="Swoboda P."/>
            <person name="Sykes S.M."/>
            <person name="Vaughn M."/>
            <person name="Vengrova S."/>
            <person name="Yoder R."/>
            <person name="Zeng Q."/>
            <person name="Allshire R."/>
            <person name="Baulcombe D."/>
            <person name="Birren B.W."/>
            <person name="Brown W."/>
            <person name="Ekwall K."/>
            <person name="Kellis M."/>
            <person name="Leatherwood J."/>
            <person name="Levin H."/>
            <person name="Margalit H."/>
            <person name="Martienssen R."/>
            <person name="Nieduszynski C.A."/>
            <person name="Spatafora J.W."/>
            <person name="Friedman N."/>
            <person name="Dalgaard J.Z."/>
            <person name="Baumann P."/>
            <person name="Niki H."/>
            <person name="Regev A."/>
            <person name="Nusbaum C."/>
        </authorList>
    </citation>
    <scope>NUCLEOTIDE SEQUENCE [LARGE SCALE GENOMIC DNA]</scope>
    <source>
        <strain evidence="11">yFS275 / FY16936</strain>
    </source>
</reference>
<dbReference type="SUPFAM" id="SSF47113">
    <property type="entry name" value="Histone-fold"/>
    <property type="match status" value="1"/>
</dbReference>
<dbReference type="PANTHER" id="PTHR13218:SF8">
    <property type="entry name" value="TRANSCRIPTION INITIATION FACTOR TFIID SUBUNIT 11"/>
    <property type="match status" value="1"/>
</dbReference>
<dbReference type="InterPro" id="IPR006809">
    <property type="entry name" value="TAFII28_dom"/>
</dbReference>
<evidence type="ECO:0000313" key="11">
    <source>
        <dbReference type="Proteomes" id="UP000001744"/>
    </source>
</evidence>
<protein>
    <recommendedName>
        <fullName evidence="6">Transcription initiation factor TFIID subunit 11</fullName>
    </recommendedName>
</protein>
<dbReference type="VEuPathDB" id="FungiDB:SJAG_03285"/>
<evidence type="ECO:0000256" key="1">
    <source>
        <dbReference type="ARBA" id="ARBA00004123"/>
    </source>
</evidence>
<proteinExistence type="inferred from homology"/>
<dbReference type="OMA" id="MQRYEVF"/>
<feature type="compositionally biased region" description="Polar residues" evidence="7">
    <location>
        <begin position="8"/>
        <end position="49"/>
    </location>
</feature>
<evidence type="ECO:0000256" key="6">
    <source>
        <dbReference type="ARBA" id="ARBA00072882"/>
    </source>
</evidence>
<keyword evidence="11" id="KW-1185">Reference proteome</keyword>
<dbReference type="Pfam" id="PF04719">
    <property type="entry name" value="TAFII28"/>
    <property type="match status" value="1"/>
</dbReference>
<evidence type="ECO:0000256" key="4">
    <source>
        <dbReference type="ARBA" id="ARBA00023163"/>
    </source>
</evidence>
<gene>
    <name evidence="10" type="primary">taf11</name>
    <name evidence="9" type="ORF">SJAG_03285</name>
</gene>
<dbReference type="JaponicusDB" id="SJAG_03285">
    <property type="gene designation" value="taf11"/>
</dbReference>
<evidence type="ECO:0000259" key="8">
    <source>
        <dbReference type="Pfam" id="PF04719"/>
    </source>
</evidence>
<dbReference type="OrthoDB" id="28335at2759"/>
<accession>B6K3U4</accession>
<keyword evidence="3" id="KW-0805">Transcription regulation</keyword>
<dbReference type="GO" id="GO:0046982">
    <property type="term" value="F:protein heterodimerization activity"/>
    <property type="evidence" value="ECO:0007669"/>
    <property type="project" value="InterPro"/>
</dbReference>
<comment type="similarity">
    <text evidence="2">Belongs to the TAF11 family.</text>
</comment>
<dbReference type="HOGENOM" id="CLU_088696_2_1_1"/>
<feature type="domain" description="TAFII28-like protein" evidence="8">
    <location>
        <begin position="99"/>
        <end position="183"/>
    </location>
</feature>
<evidence type="ECO:0000256" key="2">
    <source>
        <dbReference type="ARBA" id="ARBA00009788"/>
    </source>
</evidence>
<comment type="subcellular location">
    <subcellularLocation>
        <location evidence="1">Nucleus</location>
    </subcellularLocation>
</comment>
<organism evidence="9 11">
    <name type="scientific">Schizosaccharomyces japonicus (strain yFS275 / FY16936)</name>
    <name type="common">Fission yeast</name>
    <dbReference type="NCBI Taxonomy" id="402676"/>
    <lineage>
        <taxon>Eukaryota</taxon>
        <taxon>Fungi</taxon>
        <taxon>Dikarya</taxon>
        <taxon>Ascomycota</taxon>
        <taxon>Taphrinomycotina</taxon>
        <taxon>Schizosaccharomycetes</taxon>
        <taxon>Schizosaccharomycetales</taxon>
        <taxon>Schizosaccharomycetaceae</taxon>
        <taxon>Schizosaccharomyces</taxon>
    </lineage>
</organism>
<evidence type="ECO:0000313" key="9">
    <source>
        <dbReference type="EMBL" id="EEB08151.1"/>
    </source>
</evidence>
<keyword evidence="4" id="KW-0804">Transcription</keyword>
<dbReference type="InterPro" id="IPR045127">
    <property type="entry name" value="TAF11-like"/>
</dbReference>
<dbReference type="GO" id="GO:0005669">
    <property type="term" value="C:transcription factor TFIID complex"/>
    <property type="evidence" value="ECO:0000318"/>
    <property type="project" value="GO_Central"/>
</dbReference>
<dbReference type="EMBL" id="KE651167">
    <property type="protein sequence ID" value="EEB08151.1"/>
    <property type="molecule type" value="Genomic_DNA"/>
</dbReference>
<keyword evidence="5" id="KW-0539">Nucleus</keyword>
<dbReference type="FunFam" id="1.10.20.10:FF:000061">
    <property type="entry name" value="TFIID subunit"/>
    <property type="match status" value="1"/>
</dbReference>
<sequence length="202" mass="22946">MDPRSTLKRNYSGSVLQRSSSIERQGTPNLKLNRANTLSPAPTGTTPNGGRQGEEWQRNEAEEEEEDHDDFGTAAIPNLAGKVEGEDNEANEKIKTRYLLESFDETQMQRYEVFRRANLNKANVKKLANQILNQSVTPNVAIVISGFSKVFIGEIVELARKVQDDWGDSGPLAPDHLREAYRRYKHNRKLIPQSRRTARLLR</sequence>
<feature type="region of interest" description="Disordered" evidence="7">
    <location>
        <begin position="1"/>
        <end position="74"/>
    </location>
</feature>
<evidence type="ECO:0000256" key="3">
    <source>
        <dbReference type="ARBA" id="ARBA00023015"/>
    </source>
</evidence>
<dbReference type="GO" id="GO:0051123">
    <property type="term" value="P:RNA polymerase II preinitiation complex assembly"/>
    <property type="evidence" value="ECO:0000318"/>
    <property type="project" value="GO_Central"/>
</dbReference>
<evidence type="ECO:0000256" key="7">
    <source>
        <dbReference type="SAM" id="MobiDB-lite"/>
    </source>
</evidence>
<dbReference type="eggNOG" id="KOG3219">
    <property type="taxonomic scope" value="Eukaryota"/>
</dbReference>
<name>B6K3U4_SCHJY</name>
<evidence type="ECO:0000313" key="10">
    <source>
        <dbReference type="JaponicusDB" id="SJAG_03285"/>
    </source>
</evidence>
<dbReference type="PANTHER" id="PTHR13218">
    <property type="entry name" value="TRANSCRIPTION INITIATION FACTOR TFIID SUBUNIT 11-RELATED"/>
    <property type="match status" value="1"/>
</dbReference>
<dbReference type="Gene3D" id="1.10.20.10">
    <property type="entry name" value="Histone, subunit A"/>
    <property type="match status" value="1"/>
</dbReference>
<dbReference type="STRING" id="402676.B6K3U4"/>
<dbReference type="RefSeq" id="XP_002174444.1">
    <property type="nucleotide sequence ID" value="XM_002174408.2"/>
</dbReference>
<dbReference type="AlphaFoldDB" id="B6K3U4"/>
<dbReference type="CDD" id="cd08048">
    <property type="entry name" value="HFD_TAF11"/>
    <property type="match status" value="1"/>
</dbReference>
<dbReference type="InterPro" id="IPR009072">
    <property type="entry name" value="Histone-fold"/>
</dbReference>
<dbReference type="Proteomes" id="UP000001744">
    <property type="component" value="Unassembled WGS sequence"/>
</dbReference>